<dbReference type="Pfam" id="PF00293">
    <property type="entry name" value="NUDIX"/>
    <property type="match status" value="1"/>
</dbReference>
<proteinExistence type="inferred from homology"/>
<dbReference type="PROSITE" id="PS51462">
    <property type="entry name" value="NUDIX"/>
    <property type="match status" value="1"/>
</dbReference>
<accession>A0A2M8L2T3</accession>
<dbReference type="EMBL" id="PFEK01000070">
    <property type="protein sequence ID" value="PJE67216.1"/>
    <property type="molecule type" value="Genomic_DNA"/>
</dbReference>
<evidence type="ECO:0000259" key="6">
    <source>
        <dbReference type="PROSITE" id="PS51462"/>
    </source>
</evidence>
<evidence type="ECO:0000313" key="8">
    <source>
        <dbReference type="Proteomes" id="UP000231474"/>
    </source>
</evidence>
<sequence length="182" mass="21842">MTEQMLLLVNENDKFLGKYGLKSKCHKGKGLHHRAFTILIRNKKGEVLLQRRKHKIWDNFWDLTNSHPLHKENSKDETYQEAVRRCLKREWGVDFPVKKLFGFNYFAKYRNFCENEYCAFLIGEYNGKVYPNPEVIYGYRWLALDNLLKEIKIRPQEYTPWSITAIEELSARKADFNYLNRV</sequence>
<dbReference type="InterPro" id="IPR000086">
    <property type="entry name" value="NUDIX_hydrolase_dom"/>
</dbReference>
<evidence type="ECO:0000313" key="7">
    <source>
        <dbReference type="EMBL" id="PJE67216.1"/>
    </source>
</evidence>
<reference evidence="8" key="1">
    <citation type="submission" date="2017-09" db="EMBL/GenBank/DDBJ databases">
        <title>Depth-based differentiation of microbial function through sediment-hosted aquifers and enrichment of novel symbionts in the deep terrestrial subsurface.</title>
        <authorList>
            <person name="Probst A.J."/>
            <person name="Ladd B."/>
            <person name="Jarett J.K."/>
            <person name="Geller-Mcgrath D.E."/>
            <person name="Sieber C.M.K."/>
            <person name="Emerson J.B."/>
            <person name="Anantharaman K."/>
            <person name="Thomas B.C."/>
            <person name="Malmstrom R."/>
            <person name="Stieglmeier M."/>
            <person name="Klingl A."/>
            <person name="Woyke T."/>
            <person name="Ryan C.M."/>
            <person name="Banfield J.F."/>
        </authorList>
    </citation>
    <scope>NUCLEOTIDE SEQUENCE [LARGE SCALE GENOMIC DNA]</scope>
</reference>
<gene>
    <name evidence="7" type="ORF">COU95_03680</name>
</gene>
<dbReference type="PANTHER" id="PTHR10885">
    <property type="entry name" value="ISOPENTENYL-DIPHOSPHATE DELTA-ISOMERASE"/>
    <property type="match status" value="1"/>
</dbReference>
<evidence type="ECO:0000256" key="4">
    <source>
        <dbReference type="ARBA" id="ARBA00023229"/>
    </source>
</evidence>
<feature type="domain" description="Nudix hydrolase" evidence="6">
    <location>
        <begin position="31"/>
        <end position="164"/>
    </location>
</feature>
<dbReference type="AlphaFoldDB" id="A0A2M8L2T3"/>
<evidence type="ECO:0000256" key="2">
    <source>
        <dbReference type="ARBA" id="ARBA00007579"/>
    </source>
</evidence>
<name>A0A2M8L2T3_9BACT</name>
<protein>
    <recommendedName>
        <fullName evidence="3">isopentenyl-diphosphate Delta-isomerase</fullName>
        <ecNumber evidence="3">5.3.3.2</ecNumber>
    </recommendedName>
</protein>
<dbReference type="Proteomes" id="UP000231474">
    <property type="component" value="Unassembled WGS sequence"/>
</dbReference>
<dbReference type="CDD" id="cd02885">
    <property type="entry name" value="NUDIX_IPP_Isomerase"/>
    <property type="match status" value="1"/>
</dbReference>
<evidence type="ECO:0000256" key="5">
    <source>
        <dbReference type="ARBA" id="ARBA00023235"/>
    </source>
</evidence>
<dbReference type="GO" id="GO:0004452">
    <property type="term" value="F:isopentenyl-diphosphate delta-isomerase activity"/>
    <property type="evidence" value="ECO:0007669"/>
    <property type="project" value="UniProtKB-EC"/>
</dbReference>
<evidence type="ECO:0000256" key="1">
    <source>
        <dbReference type="ARBA" id="ARBA00004826"/>
    </source>
</evidence>
<dbReference type="EC" id="5.3.3.2" evidence="3"/>
<dbReference type="InterPro" id="IPR011876">
    <property type="entry name" value="IsopentenylPP_isomerase_typ1"/>
</dbReference>
<comment type="pathway">
    <text evidence="1">Isoprenoid biosynthesis; dimethylallyl diphosphate biosynthesis; dimethylallyl diphosphate from isopentenyl diphosphate: step 1/1.</text>
</comment>
<comment type="caution">
    <text evidence="7">The sequence shown here is derived from an EMBL/GenBank/DDBJ whole genome shotgun (WGS) entry which is preliminary data.</text>
</comment>
<evidence type="ECO:0000256" key="3">
    <source>
        <dbReference type="ARBA" id="ARBA00012057"/>
    </source>
</evidence>
<keyword evidence="4" id="KW-0414">Isoprene biosynthesis</keyword>
<dbReference type="InterPro" id="IPR015797">
    <property type="entry name" value="NUDIX_hydrolase-like_dom_sf"/>
</dbReference>
<organism evidence="7 8">
    <name type="scientific">Candidatus Shapirobacteria bacterium CG10_big_fil_rev_8_21_14_0_10_40_9</name>
    <dbReference type="NCBI Taxonomy" id="1974888"/>
    <lineage>
        <taxon>Bacteria</taxon>
        <taxon>Candidatus Shapironibacteriota</taxon>
    </lineage>
</organism>
<dbReference type="GO" id="GO:0008299">
    <property type="term" value="P:isoprenoid biosynthetic process"/>
    <property type="evidence" value="ECO:0007669"/>
    <property type="project" value="UniProtKB-KW"/>
</dbReference>
<comment type="similarity">
    <text evidence="2">Belongs to the IPP isomerase type 1 family.</text>
</comment>
<dbReference type="SUPFAM" id="SSF55811">
    <property type="entry name" value="Nudix"/>
    <property type="match status" value="1"/>
</dbReference>
<keyword evidence="5 7" id="KW-0413">Isomerase</keyword>
<dbReference type="PANTHER" id="PTHR10885:SF0">
    <property type="entry name" value="ISOPENTENYL-DIPHOSPHATE DELTA-ISOMERASE"/>
    <property type="match status" value="1"/>
</dbReference>
<dbReference type="Gene3D" id="3.90.79.10">
    <property type="entry name" value="Nucleoside Triphosphate Pyrophosphohydrolase"/>
    <property type="match status" value="1"/>
</dbReference>